<dbReference type="PROSITE" id="PS50011">
    <property type="entry name" value="PROTEIN_KINASE_DOM"/>
    <property type="match status" value="1"/>
</dbReference>
<dbReference type="PANTHER" id="PTHR24347">
    <property type="entry name" value="SERINE/THREONINE-PROTEIN KINASE"/>
    <property type="match status" value="1"/>
</dbReference>
<dbReference type="AlphaFoldDB" id="A0AA86TUU0"/>
<evidence type="ECO:0000313" key="2">
    <source>
        <dbReference type="EMBL" id="CAI9929695.1"/>
    </source>
</evidence>
<dbReference type="Gene3D" id="1.10.510.10">
    <property type="entry name" value="Transferase(Phosphotransferase) domain 1"/>
    <property type="match status" value="1"/>
</dbReference>
<reference evidence="3 4" key="2">
    <citation type="submission" date="2024-07" db="EMBL/GenBank/DDBJ databases">
        <authorList>
            <person name="Akdeniz Z."/>
        </authorList>
    </citation>
    <scope>NUCLEOTIDE SEQUENCE [LARGE SCALE GENOMIC DNA]</scope>
</reference>
<dbReference type="EMBL" id="CAXDID020000029">
    <property type="protein sequence ID" value="CAL5992904.1"/>
    <property type="molecule type" value="Genomic_DNA"/>
</dbReference>
<keyword evidence="2" id="KW-0808">Transferase</keyword>
<keyword evidence="2" id="KW-0418">Kinase</keyword>
<dbReference type="Pfam" id="PF00069">
    <property type="entry name" value="Pkinase"/>
    <property type="match status" value="1"/>
</dbReference>
<dbReference type="InterPro" id="IPR000719">
    <property type="entry name" value="Prot_kinase_dom"/>
</dbReference>
<protein>
    <submittedName>
        <fullName evidence="2">Kinase</fullName>
    </submittedName>
</protein>
<dbReference type="EMBL" id="CATOUU010000440">
    <property type="protein sequence ID" value="CAI9929695.1"/>
    <property type="molecule type" value="Genomic_DNA"/>
</dbReference>
<evidence type="ECO:0000259" key="1">
    <source>
        <dbReference type="PROSITE" id="PS50011"/>
    </source>
</evidence>
<reference evidence="2" key="1">
    <citation type="submission" date="2023-06" db="EMBL/GenBank/DDBJ databases">
        <authorList>
            <person name="Kurt Z."/>
        </authorList>
    </citation>
    <scope>NUCLEOTIDE SEQUENCE</scope>
</reference>
<evidence type="ECO:0000313" key="4">
    <source>
        <dbReference type="Proteomes" id="UP001642409"/>
    </source>
</evidence>
<proteinExistence type="predicted"/>
<sequence>MNANFEKSSQKIAATSASELFYGTNKQTKESVALKIYNVTSSDPRNTLRELSVMQRLSHQNLIKFYNYYESYDQTVIVTELAQHELLEYIIEKRYYCEDDCRGFIHQVMQGLKYLHDLNIQHGNLKPENILVKNGVVMLSDYNLHNIIPMSHTLIAPGFASPQQLLQQTDFNADSYALGSLTHLLLTGRLPFKQSDDVLKETLRAQLAKDIEVKSTGISKNGQDFIMQCLKLQPSIDELLKHPWVNDTVPVIPLTGTQMQLKRYLAQIRLRNGSSVGRETLKEVVETTNGFTDPSDE</sequence>
<dbReference type="InterPro" id="IPR011009">
    <property type="entry name" value="Kinase-like_dom_sf"/>
</dbReference>
<evidence type="ECO:0000313" key="3">
    <source>
        <dbReference type="EMBL" id="CAL5992904.1"/>
    </source>
</evidence>
<feature type="domain" description="Protein kinase" evidence="1">
    <location>
        <begin position="6"/>
        <end position="245"/>
    </location>
</feature>
<keyword evidence="4" id="KW-1185">Reference proteome</keyword>
<dbReference type="GO" id="GO:0005524">
    <property type="term" value="F:ATP binding"/>
    <property type="evidence" value="ECO:0007669"/>
    <property type="project" value="InterPro"/>
</dbReference>
<gene>
    <name evidence="3" type="ORF">HINF_LOCUS12809</name>
    <name evidence="2" type="ORF">HINF_LOCUS17340</name>
</gene>
<dbReference type="SUPFAM" id="SSF56112">
    <property type="entry name" value="Protein kinase-like (PK-like)"/>
    <property type="match status" value="1"/>
</dbReference>
<accession>A0AA86TUU0</accession>
<dbReference type="Proteomes" id="UP001642409">
    <property type="component" value="Unassembled WGS sequence"/>
</dbReference>
<comment type="caution">
    <text evidence="2">The sequence shown here is derived from an EMBL/GenBank/DDBJ whole genome shotgun (WGS) entry which is preliminary data.</text>
</comment>
<organism evidence="2">
    <name type="scientific">Hexamita inflata</name>
    <dbReference type="NCBI Taxonomy" id="28002"/>
    <lineage>
        <taxon>Eukaryota</taxon>
        <taxon>Metamonada</taxon>
        <taxon>Diplomonadida</taxon>
        <taxon>Hexamitidae</taxon>
        <taxon>Hexamitinae</taxon>
        <taxon>Hexamita</taxon>
    </lineage>
</organism>
<name>A0AA86TUU0_9EUKA</name>
<dbReference type="GO" id="GO:0004672">
    <property type="term" value="F:protein kinase activity"/>
    <property type="evidence" value="ECO:0007669"/>
    <property type="project" value="InterPro"/>
</dbReference>